<reference evidence="4 5" key="1">
    <citation type="submission" date="2021-06" db="EMBL/GenBank/DDBJ databases">
        <title>Caerostris darwini draft genome.</title>
        <authorList>
            <person name="Kono N."/>
            <person name="Arakawa K."/>
        </authorList>
    </citation>
    <scope>NUCLEOTIDE SEQUENCE [LARGE SCALE GENOMIC DNA]</scope>
</reference>
<dbReference type="Proteomes" id="UP001054837">
    <property type="component" value="Unassembled WGS sequence"/>
</dbReference>
<comment type="caution">
    <text evidence="4">The sequence shown here is derived from an EMBL/GenBank/DDBJ whole genome shotgun (WGS) entry which is preliminary data.</text>
</comment>
<keyword evidence="5" id="KW-1185">Reference proteome</keyword>
<comment type="similarity">
    <text evidence="1">Belongs to the PIH1 family.</text>
</comment>
<dbReference type="EMBL" id="BPLQ01000179">
    <property type="protein sequence ID" value="GIX68427.1"/>
    <property type="molecule type" value="Genomic_DNA"/>
</dbReference>
<dbReference type="InterPro" id="IPR012981">
    <property type="entry name" value="PIH1_N"/>
</dbReference>
<evidence type="ECO:0000259" key="3">
    <source>
        <dbReference type="Pfam" id="PF08190"/>
    </source>
</evidence>
<evidence type="ECO:0000313" key="4">
    <source>
        <dbReference type="EMBL" id="GIX68427.1"/>
    </source>
</evidence>
<evidence type="ECO:0000313" key="5">
    <source>
        <dbReference type="Proteomes" id="UP001054837"/>
    </source>
</evidence>
<name>A0AAV4M9H9_9ARAC</name>
<feature type="domain" description="PIH1 N-terminal" evidence="3">
    <location>
        <begin position="47"/>
        <end position="170"/>
    </location>
</feature>
<dbReference type="AlphaFoldDB" id="A0AAV4M9H9"/>
<evidence type="ECO:0000256" key="2">
    <source>
        <dbReference type="ARBA" id="ARBA00046233"/>
    </source>
</evidence>
<accession>A0AAV4M9H9</accession>
<proteinExistence type="inferred from homology"/>
<organism evidence="4 5">
    <name type="scientific">Caerostris darwini</name>
    <dbReference type="NCBI Taxonomy" id="1538125"/>
    <lineage>
        <taxon>Eukaryota</taxon>
        <taxon>Metazoa</taxon>
        <taxon>Ecdysozoa</taxon>
        <taxon>Arthropoda</taxon>
        <taxon>Chelicerata</taxon>
        <taxon>Arachnida</taxon>
        <taxon>Araneae</taxon>
        <taxon>Araneomorphae</taxon>
        <taxon>Entelegynae</taxon>
        <taxon>Araneoidea</taxon>
        <taxon>Araneidae</taxon>
        <taxon>Caerostris</taxon>
    </lineage>
</organism>
<dbReference type="GO" id="GO:0005737">
    <property type="term" value="C:cytoplasm"/>
    <property type="evidence" value="ECO:0007669"/>
    <property type="project" value="TreeGrafter"/>
</dbReference>
<comment type="function">
    <text evidence="2">Involved in the assembly of C/D box small nucleolar ribonucleoprotein (snoRNP) particles. Recruits the SWI/SNF complex to the core promoter of rRNA genes and enhances pre-rRNA transcription. Mediates interaction of TELO2 with the R2TP complex which is necessary for the stability of MTOR and SMG1. Positively regulates the assembly and activity of the mTORC1 complex.</text>
</comment>
<dbReference type="Pfam" id="PF08190">
    <property type="entry name" value="PIH1"/>
    <property type="match status" value="1"/>
</dbReference>
<sequence length="174" mass="19824">MFSKPKKPAYARETPEPMVGVYFLSCRNYNVPLDTSTLKSHDPSNKMHVTPGFCVKTKALDDKDVFINVCCSEQIELPCIQVENEGDEPEAAGFYVGIRLPPTIDEDGDGNEYMCIDFVFNTDFAAGLKNCTPLRKYVIDKCIEELRDHHAICVKYGPYDILKKKYRGKLIYKH</sequence>
<evidence type="ECO:0000256" key="1">
    <source>
        <dbReference type="ARBA" id="ARBA00008511"/>
    </source>
</evidence>
<dbReference type="InterPro" id="IPR050734">
    <property type="entry name" value="PIH1/Kintoun_subfamily"/>
</dbReference>
<dbReference type="PANTHER" id="PTHR22997:SF0">
    <property type="entry name" value="PIH1 DOMAIN-CONTAINING PROTEIN 1"/>
    <property type="match status" value="1"/>
</dbReference>
<dbReference type="PANTHER" id="PTHR22997">
    <property type="entry name" value="PIH1 DOMAIN-CONTAINING PROTEIN 1"/>
    <property type="match status" value="1"/>
</dbReference>
<protein>
    <recommendedName>
        <fullName evidence="3">PIH1 N-terminal domain-containing protein</fullName>
    </recommendedName>
</protein>
<gene>
    <name evidence="4" type="ORF">CDAR_500241</name>
</gene>